<evidence type="ECO:0000313" key="2">
    <source>
        <dbReference type="Proteomes" id="UP000332515"/>
    </source>
</evidence>
<keyword evidence="2" id="KW-1185">Reference proteome</keyword>
<protein>
    <submittedName>
        <fullName evidence="1">Uncharacterized protein</fullName>
    </submittedName>
</protein>
<dbReference type="AlphaFoldDB" id="A0A6A7Y357"/>
<gene>
    <name evidence="1" type="ORF">F0357_12765</name>
</gene>
<accession>A0A6A7Y357</accession>
<reference evidence="1 2" key="1">
    <citation type="submission" date="2019-09" db="EMBL/GenBank/DDBJ databases">
        <title>Segnochrobactrum spirostomi gen. nov., sp. nov., isolated from the ciliate Spirostomum cf. yagiui and description of a novel family, Segnochrobactraceae fam. nov. within the order Rhizobiales of the class Alphaproteobacteria.</title>
        <authorList>
            <person name="Akter S."/>
            <person name="Shazib S.U.A."/>
            <person name="Shin M.K."/>
        </authorList>
    </citation>
    <scope>NUCLEOTIDE SEQUENCE [LARGE SCALE GENOMIC DNA]</scope>
    <source>
        <strain evidence="1 2">Sp-1</strain>
    </source>
</reference>
<dbReference type="RefSeq" id="WP_153482203.1">
    <property type="nucleotide sequence ID" value="NZ_VWNA01000001.1"/>
</dbReference>
<sequence>MTVDTTLVLNVLKEIRAEQASQRALALQTVDYLRRVEKRLDDRLVALDGRFGTLRDDLELMVKAELMGRLSHFETRVEQRLDAMAEQIALHEAARP</sequence>
<organism evidence="1 2">
    <name type="scientific">Segnochrobactrum spirostomi</name>
    <dbReference type="NCBI Taxonomy" id="2608987"/>
    <lineage>
        <taxon>Bacteria</taxon>
        <taxon>Pseudomonadati</taxon>
        <taxon>Pseudomonadota</taxon>
        <taxon>Alphaproteobacteria</taxon>
        <taxon>Hyphomicrobiales</taxon>
        <taxon>Segnochrobactraceae</taxon>
        <taxon>Segnochrobactrum</taxon>
    </lineage>
</organism>
<evidence type="ECO:0000313" key="1">
    <source>
        <dbReference type="EMBL" id="MQT13493.1"/>
    </source>
</evidence>
<dbReference type="Proteomes" id="UP000332515">
    <property type="component" value="Unassembled WGS sequence"/>
</dbReference>
<comment type="caution">
    <text evidence="1">The sequence shown here is derived from an EMBL/GenBank/DDBJ whole genome shotgun (WGS) entry which is preliminary data.</text>
</comment>
<proteinExistence type="predicted"/>
<dbReference type="EMBL" id="VWNA01000001">
    <property type="protein sequence ID" value="MQT13493.1"/>
    <property type="molecule type" value="Genomic_DNA"/>
</dbReference>
<name>A0A6A7Y357_9HYPH</name>